<sequence>MNRWLTLLIIILLFAGCSTSSDSEPEEIPNISVNANLPDSMIKDDLESIYVSFAHPDGLSGEVAFDVNVENQFTKQLSGETLWDTTFTPQLLGNASDLDATSSAVLTYDVQSNSEVPKTVSGSRPLQLIESPYFEGPLSVSNVVTGEAVDGHMTIQEGPITLDITNGQAQIPRELDLLKDEFDDGIEAVFEADGYVTHREPLQRAGSDLQSIQLIPRKGDGFDFDLFLTFLREDENGNKIIHQFQKEEVLETHILDQGVYRRPGQFEFSNTTDPNLVPSDEFVAHSVDLMEYLTPLLKDVAGIDVVTYVQSQDEKTTSEFVRNGFTIGSWEDAPYDITQGSAADDGRIVFSYMMQQVFDGSGARVPDYYRGVCFDTMQSFIFSPENPRAMCGENDVTALATPVLTVNYTFGPLDGLYQNLDLTGKDGQSITEVWYVHTENE</sequence>
<dbReference type="PROSITE" id="PS51257">
    <property type="entry name" value="PROKAR_LIPOPROTEIN"/>
    <property type="match status" value="1"/>
</dbReference>
<evidence type="ECO:0000256" key="1">
    <source>
        <dbReference type="SAM" id="SignalP"/>
    </source>
</evidence>
<proteinExistence type="predicted"/>
<dbReference type="RefSeq" id="WP_237851951.1">
    <property type="nucleotide sequence ID" value="NZ_JAKLWS010000001.1"/>
</dbReference>
<dbReference type="EMBL" id="JAKLWS010000001">
    <property type="protein sequence ID" value="MCG2587104.1"/>
    <property type="molecule type" value="Genomic_DNA"/>
</dbReference>
<protein>
    <submittedName>
        <fullName evidence="2">Uncharacterized protein</fullName>
    </submittedName>
</protein>
<reference evidence="2" key="1">
    <citation type="submission" date="2022-01" db="EMBL/GenBank/DDBJ databases">
        <authorList>
            <person name="Wang Y."/>
        </authorList>
    </citation>
    <scope>NUCLEOTIDE SEQUENCE</scope>
    <source>
        <strain evidence="2">WB101</strain>
    </source>
</reference>
<organism evidence="2 3">
    <name type="scientific">Rhodohalobacter sulfatireducens</name>
    <dbReference type="NCBI Taxonomy" id="2911366"/>
    <lineage>
        <taxon>Bacteria</taxon>
        <taxon>Pseudomonadati</taxon>
        <taxon>Balneolota</taxon>
        <taxon>Balneolia</taxon>
        <taxon>Balneolales</taxon>
        <taxon>Balneolaceae</taxon>
        <taxon>Rhodohalobacter</taxon>
    </lineage>
</organism>
<accession>A0ABS9K8C0</accession>
<dbReference type="Proteomes" id="UP001165366">
    <property type="component" value="Unassembled WGS sequence"/>
</dbReference>
<keyword evidence="3" id="KW-1185">Reference proteome</keyword>
<gene>
    <name evidence="2" type="ORF">L6773_00905</name>
</gene>
<name>A0ABS9K8C0_9BACT</name>
<evidence type="ECO:0000313" key="3">
    <source>
        <dbReference type="Proteomes" id="UP001165366"/>
    </source>
</evidence>
<feature type="signal peptide" evidence="1">
    <location>
        <begin position="1"/>
        <end position="23"/>
    </location>
</feature>
<evidence type="ECO:0000313" key="2">
    <source>
        <dbReference type="EMBL" id="MCG2587104.1"/>
    </source>
</evidence>
<feature type="chain" id="PRO_5047489199" evidence="1">
    <location>
        <begin position="24"/>
        <end position="441"/>
    </location>
</feature>
<keyword evidence="1" id="KW-0732">Signal</keyword>
<comment type="caution">
    <text evidence="2">The sequence shown here is derived from an EMBL/GenBank/DDBJ whole genome shotgun (WGS) entry which is preliminary data.</text>
</comment>
<reference evidence="2" key="2">
    <citation type="submission" date="2024-05" db="EMBL/GenBank/DDBJ databases">
        <title>Rhodohalobacter halophilus gen. nov., sp. nov., a moderately halophilic member of the family Balneolaceae.</title>
        <authorList>
            <person name="Xia J."/>
        </authorList>
    </citation>
    <scope>NUCLEOTIDE SEQUENCE</scope>
    <source>
        <strain evidence="2">WB101</strain>
    </source>
</reference>